<reference evidence="1 2" key="1">
    <citation type="journal article" date="2008" name="Proc. Natl. Acad. Sci. U.S.A.">
        <title>Niche adaptation and genome expansion in the chlorophyll d-producing cyanobacterium Acaryochloris marina.</title>
        <authorList>
            <person name="Swingley W.D."/>
            <person name="Chen M."/>
            <person name="Cheung P.C."/>
            <person name="Conrad A.L."/>
            <person name="Dejesa L.C."/>
            <person name="Hao J."/>
            <person name="Honchak B.M."/>
            <person name="Karbach L.E."/>
            <person name="Kurdoglu A."/>
            <person name="Lahiri S."/>
            <person name="Mastrian S.D."/>
            <person name="Miyashita H."/>
            <person name="Page L."/>
            <person name="Ramakrishna P."/>
            <person name="Satoh S."/>
            <person name="Sattley W.M."/>
            <person name="Shimada Y."/>
            <person name="Taylor H.L."/>
            <person name="Tomo T."/>
            <person name="Tsuchiya T."/>
            <person name="Wang Z.T."/>
            <person name="Raymond J."/>
            <person name="Mimuro M."/>
            <person name="Blankenship R.E."/>
            <person name="Touchman J.W."/>
        </authorList>
    </citation>
    <scope>NUCLEOTIDE SEQUENCE [LARGE SCALE GENOMIC DNA]</scope>
    <source>
        <strain evidence="2">MBIC 11017</strain>
    </source>
</reference>
<accession>B0C643</accession>
<gene>
    <name evidence="1" type="ordered locus">AM1_6228</name>
</gene>
<keyword evidence="2" id="KW-1185">Reference proteome</keyword>
<dbReference type="EMBL" id="CP000828">
    <property type="protein sequence ID" value="ABW31160.1"/>
    <property type="molecule type" value="Genomic_DNA"/>
</dbReference>
<dbReference type="AlphaFoldDB" id="B0C643"/>
<protein>
    <submittedName>
        <fullName evidence="1">Uncharacterized protein</fullName>
    </submittedName>
</protein>
<name>B0C643_ACAM1</name>
<evidence type="ECO:0000313" key="2">
    <source>
        <dbReference type="Proteomes" id="UP000000268"/>
    </source>
</evidence>
<dbReference type="KEGG" id="amr:AM1_6228"/>
<sequence>MTCFNASNLSSLLGPIEGLLTPGAIKPNHPSKQGKFTANQ</sequence>
<organism evidence="1 2">
    <name type="scientific">Acaryochloris marina (strain MBIC 11017)</name>
    <dbReference type="NCBI Taxonomy" id="329726"/>
    <lineage>
        <taxon>Bacteria</taxon>
        <taxon>Bacillati</taxon>
        <taxon>Cyanobacteriota</taxon>
        <taxon>Cyanophyceae</taxon>
        <taxon>Acaryochloridales</taxon>
        <taxon>Acaryochloridaceae</taxon>
        <taxon>Acaryochloris</taxon>
    </lineage>
</organism>
<evidence type="ECO:0000313" key="1">
    <source>
        <dbReference type="EMBL" id="ABW31160.1"/>
    </source>
</evidence>
<dbReference type="Proteomes" id="UP000000268">
    <property type="component" value="Chromosome"/>
</dbReference>
<dbReference type="HOGENOM" id="CLU_3283144_0_0_3"/>
<proteinExistence type="predicted"/>